<keyword evidence="1 3" id="KW-0807">Transducer</keyword>
<sequence>MFNAQINKLSIFANSILQGDYSSTIIIDEFTGKNKIIAQCINNLKHQLLEYTFETQVVSDQITAVTNRMEVSLQNNEQHFNILNNQSIQLNHLNTLNQDAVEQTVDSSEHIQEILKKSSTITNTLLENSMNSQATIKLGLDEIYGIINIIDSIAQSNMQTSDNIDQLKNSFNEIQNILKTVEGFAKQTHLLSLNASIESARAGEYGKGFGVVASEIRNLAEESNSAVTNISNLIETIYYDVNQVTEQNALNSNKVEDAVAHTNNIQYHLNKIEDSFEMVQGGVKDIVEMSKSEKDLLNKIREAILKMKDTSDATTESFNQIFRSIREQNEQVIHMKQLEKALNDSAGSLITLTQKSNLNILENNMTQINELANSLLSWLNEMIMNICHNNTFDIKNPSLIKEQTDDILNANDKLEAIWVNDISGSFVYSNPPAGIANANVREWFQESIKGKEFISSTYISAISKNPCVTVSFPVYSHNKIIAVVGADINIKIISSEE</sequence>
<dbReference type="SMART" id="SM00283">
    <property type="entry name" value="MA"/>
    <property type="match status" value="1"/>
</dbReference>
<organism evidence="5 6">
    <name type="scientific">Natranaerovirga pectinivora</name>
    <dbReference type="NCBI Taxonomy" id="682400"/>
    <lineage>
        <taxon>Bacteria</taxon>
        <taxon>Bacillati</taxon>
        <taxon>Bacillota</taxon>
        <taxon>Clostridia</taxon>
        <taxon>Lachnospirales</taxon>
        <taxon>Natranaerovirgaceae</taxon>
        <taxon>Natranaerovirga</taxon>
    </lineage>
</organism>
<dbReference type="Gene3D" id="3.30.450.20">
    <property type="entry name" value="PAS domain"/>
    <property type="match status" value="1"/>
</dbReference>
<dbReference type="InterPro" id="IPR029151">
    <property type="entry name" value="Sensor-like_sf"/>
</dbReference>
<dbReference type="PANTHER" id="PTHR32089">
    <property type="entry name" value="METHYL-ACCEPTING CHEMOTAXIS PROTEIN MCPB"/>
    <property type="match status" value="1"/>
</dbReference>
<dbReference type="RefSeq" id="WP_132252545.1">
    <property type="nucleotide sequence ID" value="NZ_SMAL01000006.1"/>
</dbReference>
<proteinExistence type="inferred from homology"/>
<evidence type="ECO:0000259" key="4">
    <source>
        <dbReference type="PROSITE" id="PS50111"/>
    </source>
</evidence>
<dbReference type="EMBL" id="SMAL01000006">
    <property type="protein sequence ID" value="TCT14281.1"/>
    <property type="molecule type" value="Genomic_DNA"/>
</dbReference>
<dbReference type="InterPro" id="IPR004089">
    <property type="entry name" value="MCPsignal_dom"/>
</dbReference>
<gene>
    <name evidence="5" type="ORF">EDC18_10678</name>
</gene>
<reference evidence="5 6" key="1">
    <citation type="submission" date="2019-03" db="EMBL/GenBank/DDBJ databases">
        <title>Genomic Encyclopedia of Type Strains, Phase IV (KMG-IV): sequencing the most valuable type-strain genomes for metagenomic binning, comparative biology and taxonomic classification.</title>
        <authorList>
            <person name="Goeker M."/>
        </authorList>
    </citation>
    <scope>NUCLEOTIDE SEQUENCE [LARGE SCALE GENOMIC DNA]</scope>
    <source>
        <strain evidence="5 6">DSM 24629</strain>
    </source>
</reference>
<evidence type="ECO:0000313" key="6">
    <source>
        <dbReference type="Proteomes" id="UP000294902"/>
    </source>
</evidence>
<dbReference type="CDD" id="cd18773">
    <property type="entry name" value="PDC1_HK_sensor"/>
    <property type="match status" value="1"/>
</dbReference>
<dbReference type="PANTHER" id="PTHR32089:SF112">
    <property type="entry name" value="LYSOZYME-LIKE PROTEIN-RELATED"/>
    <property type="match status" value="1"/>
</dbReference>
<dbReference type="GO" id="GO:0016020">
    <property type="term" value="C:membrane"/>
    <property type="evidence" value="ECO:0007669"/>
    <property type="project" value="InterPro"/>
</dbReference>
<dbReference type="GO" id="GO:0004888">
    <property type="term" value="F:transmembrane signaling receptor activity"/>
    <property type="evidence" value="ECO:0007669"/>
    <property type="project" value="InterPro"/>
</dbReference>
<name>A0A4R3MKD0_9FIRM</name>
<dbReference type="GO" id="GO:0006935">
    <property type="term" value="P:chemotaxis"/>
    <property type="evidence" value="ECO:0007669"/>
    <property type="project" value="InterPro"/>
</dbReference>
<dbReference type="OrthoDB" id="9816519at2"/>
<evidence type="ECO:0000313" key="5">
    <source>
        <dbReference type="EMBL" id="TCT14281.1"/>
    </source>
</evidence>
<dbReference type="SUPFAM" id="SSF103190">
    <property type="entry name" value="Sensory domain-like"/>
    <property type="match status" value="1"/>
</dbReference>
<keyword evidence="6" id="KW-1185">Reference proteome</keyword>
<evidence type="ECO:0000256" key="2">
    <source>
        <dbReference type="ARBA" id="ARBA00029447"/>
    </source>
</evidence>
<dbReference type="AlphaFoldDB" id="A0A4R3MKD0"/>
<accession>A0A4R3MKD0</accession>
<protein>
    <submittedName>
        <fullName evidence="5">Methyl-accepting chemotaxis sensory transducer with Cache sensor</fullName>
    </submittedName>
</protein>
<dbReference type="PRINTS" id="PR00260">
    <property type="entry name" value="CHEMTRNSDUCR"/>
</dbReference>
<dbReference type="PROSITE" id="PS50111">
    <property type="entry name" value="CHEMOTAXIS_TRANSDUC_2"/>
    <property type="match status" value="1"/>
</dbReference>
<evidence type="ECO:0000256" key="1">
    <source>
        <dbReference type="ARBA" id="ARBA00023224"/>
    </source>
</evidence>
<dbReference type="InterPro" id="IPR004090">
    <property type="entry name" value="Chemotax_Me-accpt_rcpt"/>
</dbReference>
<dbReference type="SUPFAM" id="SSF58104">
    <property type="entry name" value="Methyl-accepting chemotaxis protein (MCP) signaling domain"/>
    <property type="match status" value="1"/>
</dbReference>
<comment type="caution">
    <text evidence="5">The sequence shown here is derived from an EMBL/GenBank/DDBJ whole genome shotgun (WGS) entry which is preliminary data.</text>
</comment>
<evidence type="ECO:0000256" key="3">
    <source>
        <dbReference type="PROSITE-ProRule" id="PRU00284"/>
    </source>
</evidence>
<dbReference type="GO" id="GO:0007165">
    <property type="term" value="P:signal transduction"/>
    <property type="evidence" value="ECO:0007669"/>
    <property type="project" value="UniProtKB-KW"/>
</dbReference>
<dbReference type="Pfam" id="PF00015">
    <property type="entry name" value="MCPsignal"/>
    <property type="match status" value="1"/>
</dbReference>
<comment type="similarity">
    <text evidence="2">Belongs to the methyl-accepting chemotaxis (MCP) protein family.</text>
</comment>
<feature type="domain" description="Methyl-accepting transducer" evidence="4">
    <location>
        <begin position="100"/>
        <end position="308"/>
    </location>
</feature>
<dbReference type="Proteomes" id="UP000294902">
    <property type="component" value="Unassembled WGS sequence"/>
</dbReference>
<dbReference type="Gene3D" id="1.10.287.950">
    <property type="entry name" value="Methyl-accepting chemotaxis protein"/>
    <property type="match status" value="1"/>
</dbReference>
<dbReference type="Pfam" id="PF22673">
    <property type="entry name" value="MCP-like_PDC_1"/>
    <property type="match status" value="1"/>
</dbReference>